<evidence type="ECO:0000256" key="5">
    <source>
        <dbReference type="ARBA" id="ARBA00022729"/>
    </source>
</evidence>
<evidence type="ECO:0000256" key="8">
    <source>
        <dbReference type="ARBA" id="ARBA00023136"/>
    </source>
</evidence>
<keyword evidence="4 9" id="KW-0812">Transmembrane</keyword>
<evidence type="ECO:0000256" key="1">
    <source>
        <dbReference type="ARBA" id="ARBA00004479"/>
    </source>
</evidence>
<evidence type="ECO:0000256" key="4">
    <source>
        <dbReference type="ARBA" id="ARBA00022692"/>
    </source>
</evidence>
<organism evidence="11 12">
    <name type="scientific">Python bivittatus</name>
    <name type="common">Burmese python</name>
    <name type="synonym">Python molurus bivittatus</name>
    <dbReference type="NCBI Taxonomy" id="176946"/>
    <lineage>
        <taxon>Eukaryota</taxon>
        <taxon>Metazoa</taxon>
        <taxon>Chordata</taxon>
        <taxon>Craniata</taxon>
        <taxon>Vertebrata</taxon>
        <taxon>Euteleostomi</taxon>
        <taxon>Lepidosauria</taxon>
        <taxon>Squamata</taxon>
        <taxon>Bifurcata</taxon>
        <taxon>Unidentata</taxon>
        <taxon>Episquamata</taxon>
        <taxon>Toxicofera</taxon>
        <taxon>Serpentes</taxon>
        <taxon>Henophidia</taxon>
        <taxon>Pythonidae</taxon>
        <taxon>Python</taxon>
    </lineage>
</organism>
<dbReference type="Pfam" id="PF00059">
    <property type="entry name" value="Lectin_C"/>
    <property type="match status" value="1"/>
</dbReference>
<dbReference type="CTD" id="143903"/>
<dbReference type="Gene3D" id="3.10.100.10">
    <property type="entry name" value="Mannose-Binding Protein A, subunit A"/>
    <property type="match status" value="1"/>
</dbReference>
<dbReference type="FunFam" id="3.10.100.10:FF:000006">
    <property type="entry name" value="Layilin b"/>
    <property type="match status" value="1"/>
</dbReference>
<reference evidence="12" key="1">
    <citation type="submission" date="2025-08" db="UniProtKB">
        <authorList>
            <consortium name="RefSeq"/>
        </authorList>
    </citation>
    <scope>IDENTIFICATION</scope>
    <source>
        <tissue evidence="12">Liver</tissue>
    </source>
</reference>
<dbReference type="GO" id="GO:0030246">
    <property type="term" value="F:carbohydrate binding"/>
    <property type="evidence" value="ECO:0007669"/>
    <property type="project" value="UniProtKB-KW"/>
</dbReference>
<dbReference type="InterPro" id="IPR001304">
    <property type="entry name" value="C-type_lectin-like"/>
</dbReference>
<evidence type="ECO:0000256" key="6">
    <source>
        <dbReference type="ARBA" id="ARBA00022734"/>
    </source>
</evidence>
<proteinExistence type="predicted"/>
<dbReference type="Proteomes" id="UP000695026">
    <property type="component" value="Unplaced"/>
</dbReference>
<name>A0A9F5IK63_PYTBI</name>
<keyword evidence="3" id="KW-0964">Secreted</keyword>
<evidence type="ECO:0000259" key="10">
    <source>
        <dbReference type="PROSITE" id="PS50041"/>
    </source>
</evidence>
<evidence type="ECO:0000313" key="12">
    <source>
        <dbReference type="RefSeq" id="XP_025018701.1"/>
    </source>
</evidence>
<dbReference type="AlphaFoldDB" id="A0A9F5IK63"/>
<dbReference type="OMA" id="WVWIYRK"/>
<dbReference type="InterPro" id="IPR016186">
    <property type="entry name" value="C-type_lectin-like/link_sf"/>
</dbReference>
<dbReference type="InterPro" id="IPR051505">
    <property type="entry name" value="C-type_lectin_domain"/>
</dbReference>
<dbReference type="RefSeq" id="XP_025018701.1">
    <property type="nucleotide sequence ID" value="XM_025162933.1"/>
</dbReference>
<dbReference type="OrthoDB" id="5797898at2759"/>
<dbReference type="SMART" id="SM00034">
    <property type="entry name" value="CLECT"/>
    <property type="match status" value="1"/>
</dbReference>
<keyword evidence="8 9" id="KW-0472">Membrane</keyword>
<dbReference type="GO" id="GO:0005576">
    <property type="term" value="C:extracellular region"/>
    <property type="evidence" value="ECO:0007669"/>
    <property type="project" value="UniProtKB-SubCell"/>
</dbReference>
<dbReference type="GeneID" id="103067753"/>
<keyword evidence="5" id="KW-0732">Signal</keyword>
<dbReference type="InterPro" id="IPR016187">
    <property type="entry name" value="CTDL_fold"/>
</dbReference>
<dbReference type="PANTHER" id="PTHR14789:SF2">
    <property type="entry name" value="LAYILIN"/>
    <property type="match status" value="1"/>
</dbReference>
<dbReference type="GO" id="GO:0005737">
    <property type="term" value="C:cytoplasm"/>
    <property type="evidence" value="ECO:0007669"/>
    <property type="project" value="TreeGrafter"/>
</dbReference>
<accession>A0A9F5IK63</accession>
<dbReference type="GO" id="GO:0050772">
    <property type="term" value="P:positive regulation of axonogenesis"/>
    <property type="evidence" value="ECO:0007669"/>
    <property type="project" value="TreeGrafter"/>
</dbReference>
<evidence type="ECO:0000256" key="2">
    <source>
        <dbReference type="ARBA" id="ARBA00004613"/>
    </source>
</evidence>
<evidence type="ECO:0000256" key="7">
    <source>
        <dbReference type="ARBA" id="ARBA00022989"/>
    </source>
</evidence>
<feature type="transmembrane region" description="Helical" evidence="9">
    <location>
        <begin position="274"/>
        <end position="299"/>
    </location>
</feature>
<protein>
    <submittedName>
        <fullName evidence="12">Layilin</fullName>
    </submittedName>
</protein>
<gene>
    <name evidence="12" type="primary">LAYN</name>
</gene>
<evidence type="ECO:0000256" key="3">
    <source>
        <dbReference type="ARBA" id="ARBA00022525"/>
    </source>
</evidence>
<dbReference type="SUPFAM" id="SSF56436">
    <property type="entry name" value="C-type lectin-like"/>
    <property type="match status" value="1"/>
</dbReference>
<evidence type="ECO:0000313" key="11">
    <source>
        <dbReference type="Proteomes" id="UP000695026"/>
    </source>
</evidence>
<evidence type="ECO:0000256" key="9">
    <source>
        <dbReference type="SAM" id="Phobius"/>
    </source>
</evidence>
<dbReference type="GO" id="GO:0016020">
    <property type="term" value="C:membrane"/>
    <property type="evidence" value="ECO:0007669"/>
    <property type="project" value="UniProtKB-SubCell"/>
</dbReference>
<sequence>MAVKDSTSPAGSLPFCFCSYKEQHLFWCSVCSYLASEFGRQSEDQSRNHLCPGIFCVGGEGMCNRWKEGKNEVSSQTICRGGTQRPCYKIVYFHDVIRRLGFQEALQTCRRDGGDLVSIESQSEQGLIEKMIQSYSASDGDFWIGLRREDDPENGTQCPHLYAWTDGSLSIFRNWYADEPSCGSEGCVVMYHQPSAPAGDGGRYLFQWNDDRCNMRNNFICKYSQEMPTVVSELAASQTGYITESLALTSPETPVQEDAANKTLTEAKEPAWNLLYILISSIPALLLLITIAVFSFWVYAKRRREQREENTKEKDTWLSPKTQNSPSLEIYNVIKKQGEADLAGTRPQIQNSSFRVRPGGDDLCGDYDNMAVNSSESGFVTLASTESGFVTNDIYELCNDRVGQSKESAWVENEIYGY</sequence>
<feature type="domain" description="C-type lectin" evidence="10">
    <location>
        <begin position="83"/>
        <end position="222"/>
    </location>
</feature>
<keyword evidence="6" id="KW-0430">Lectin</keyword>
<keyword evidence="11" id="KW-1185">Reference proteome</keyword>
<comment type="subcellular location">
    <subcellularLocation>
        <location evidence="1">Membrane</location>
        <topology evidence="1">Single-pass type I membrane protein</topology>
    </subcellularLocation>
    <subcellularLocation>
        <location evidence="2">Secreted</location>
    </subcellularLocation>
</comment>
<dbReference type="PANTHER" id="PTHR14789">
    <property type="entry name" value="CHONDROLECTIN VARIANT CHODLFDELTAE"/>
    <property type="match status" value="1"/>
</dbReference>
<dbReference type="KEGG" id="pbi:103067753"/>
<keyword evidence="7 9" id="KW-1133">Transmembrane helix</keyword>
<dbReference type="PROSITE" id="PS50041">
    <property type="entry name" value="C_TYPE_LECTIN_2"/>
    <property type="match status" value="1"/>
</dbReference>